<sequence length="73" mass="8055">MLNQDYREMLSVLSDNDVRFLVVGAYAMAGHGYPICIRLRLPDGVCNPVRNVCFRGSENISDGVANPVRQITG</sequence>
<gene>
    <name evidence="1" type="ORF">dnm_039130</name>
</gene>
<name>A0A975BMG2_9BACT</name>
<organism evidence="1 2">
    <name type="scientific">Desulfonema magnum</name>
    <dbReference type="NCBI Taxonomy" id="45655"/>
    <lineage>
        <taxon>Bacteria</taxon>
        <taxon>Pseudomonadati</taxon>
        <taxon>Thermodesulfobacteriota</taxon>
        <taxon>Desulfobacteria</taxon>
        <taxon>Desulfobacterales</taxon>
        <taxon>Desulfococcaceae</taxon>
        <taxon>Desulfonema</taxon>
    </lineage>
</organism>
<protein>
    <submittedName>
        <fullName evidence="1">Uncharacterized protein</fullName>
    </submittedName>
</protein>
<dbReference type="AlphaFoldDB" id="A0A975BMG2"/>
<dbReference type="EMBL" id="CP061800">
    <property type="protein sequence ID" value="QTA87873.1"/>
    <property type="molecule type" value="Genomic_DNA"/>
</dbReference>
<evidence type="ECO:0000313" key="1">
    <source>
        <dbReference type="EMBL" id="QTA87873.1"/>
    </source>
</evidence>
<accession>A0A975BMG2</accession>
<evidence type="ECO:0000313" key="2">
    <source>
        <dbReference type="Proteomes" id="UP000663722"/>
    </source>
</evidence>
<dbReference type="KEGG" id="dmm:dnm_039130"/>
<proteinExistence type="predicted"/>
<reference evidence="1" key="1">
    <citation type="journal article" date="2021" name="Microb. Physiol.">
        <title>Proteogenomic Insights into the Physiology of Marine, Sulfate-Reducing, Filamentous Desulfonema limicola and Desulfonema magnum.</title>
        <authorList>
            <person name="Schnaars V."/>
            <person name="Wohlbrand L."/>
            <person name="Scheve S."/>
            <person name="Hinrichs C."/>
            <person name="Reinhardt R."/>
            <person name="Rabus R."/>
        </authorList>
    </citation>
    <scope>NUCLEOTIDE SEQUENCE</scope>
    <source>
        <strain evidence="1">4be13</strain>
    </source>
</reference>
<dbReference type="Proteomes" id="UP000663722">
    <property type="component" value="Chromosome"/>
</dbReference>
<keyword evidence="2" id="KW-1185">Reference proteome</keyword>